<comment type="similarity">
    <text evidence="2">Belongs to the major facilitator superfamily.</text>
</comment>
<dbReference type="InterPro" id="IPR036259">
    <property type="entry name" value="MFS_trans_sf"/>
</dbReference>
<feature type="transmembrane region" description="Helical" evidence="7">
    <location>
        <begin position="300"/>
        <end position="321"/>
    </location>
</feature>
<dbReference type="PANTHER" id="PTHR23514">
    <property type="entry name" value="BYPASS OF STOP CODON PROTEIN 6"/>
    <property type="match status" value="1"/>
</dbReference>
<dbReference type="Gene3D" id="1.20.1250.20">
    <property type="entry name" value="MFS general substrate transporter like domains"/>
    <property type="match status" value="1"/>
</dbReference>
<protein>
    <submittedName>
        <fullName evidence="9">Fucose permease</fullName>
    </submittedName>
</protein>
<evidence type="ECO:0000256" key="7">
    <source>
        <dbReference type="SAM" id="Phobius"/>
    </source>
</evidence>
<feature type="transmembrane region" description="Helical" evidence="7">
    <location>
        <begin position="12"/>
        <end position="31"/>
    </location>
</feature>
<feature type="transmembrane region" description="Helical" evidence="7">
    <location>
        <begin position="72"/>
        <end position="90"/>
    </location>
</feature>
<evidence type="ECO:0000256" key="6">
    <source>
        <dbReference type="ARBA" id="ARBA00023136"/>
    </source>
</evidence>
<keyword evidence="6 7" id="KW-0472">Membrane</keyword>
<gene>
    <name evidence="9" type="ORF">SAMN05421793_11365</name>
</gene>
<keyword evidence="10" id="KW-1185">Reference proteome</keyword>
<evidence type="ECO:0000256" key="1">
    <source>
        <dbReference type="ARBA" id="ARBA00004127"/>
    </source>
</evidence>
<evidence type="ECO:0000259" key="8">
    <source>
        <dbReference type="PROSITE" id="PS50850"/>
    </source>
</evidence>
<feature type="transmembrane region" description="Helical" evidence="7">
    <location>
        <begin position="333"/>
        <end position="355"/>
    </location>
</feature>
<feature type="transmembrane region" description="Helical" evidence="7">
    <location>
        <begin position="200"/>
        <end position="219"/>
    </location>
</feature>
<comment type="subcellular location">
    <subcellularLocation>
        <location evidence="1">Endomembrane system</location>
        <topology evidence="1">Multi-pass membrane protein</topology>
    </subcellularLocation>
</comment>
<evidence type="ECO:0000256" key="2">
    <source>
        <dbReference type="ARBA" id="ARBA00008335"/>
    </source>
</evidence>
<proteinExistence type="inferred from homology"/>
<dbReference type="STRING" id="420404.SAMN05421793_11365"/>
<feature type="transmembrane region" description="Helical" evidence="7">
    <location>
        <begin position="239"/>
        <end position="260"/>
    </location>
</feature>
<accession>A0A1H6JG88</accession>
<feature type="transmembrane region" description="Helical" evidence="7">
    <location>
        <begin position="159"/>
        <end position="179"/>
    </location>
</feature>
<dbReference type="InterPro" id="IPR020846">
    <property type="entry name" value="MFS_dom"/>
</dbReference>
<dbReference type="GO" id="GO:0016020">
    <property type="term" value="C:membrane"/>
    <property type="evidence" value="ECO:0007669"/>
    <property type="project" value="TreeGrafter"/>
</dbReference>
<dbReference type="RefSeq" id="WP_089769530.1">
    <property type="nucleotide sequence ID" value="NZ_FNWX01000013.1"/>
</dbReference>
<name>A0A1H6JG88_9FLAO</name>
<keyword evidence="5 7" id="KW-1133">Transmembrane helix</keyword>
<feature type="domain" description="Major facilitator superfamily (MFS) profile" evidence="8">
    <location>
        <begin position="1"/>
        <end position="392"/>
    </location>
</feature>
<dbReference type="PROSITE" id="PS50850">
    <property type="entry name" value="MFS"/>
    <property type="match status" value="1"/>
</dbReference>
<feature type="transmembrane region" description="Helical" evidence="7">
    <location>
        <begin position="96"/>
        <end position="115"/>
    </location>
</feature>
<dbReference type="PANTHER" id="PTHR23514:SF3">
    <property type="entry name" value="BYPASS OF STOP CODON PROTEIN 6"/>
    <property type="match status" value="1"/>
</dbReference>
<reference evidence="10" key="1">
    <citation type="submission" date="2016-10" db="EMBL/GenBank/DDBJ databases">
        <authorList>
            <person name="Varghese N."/>
            <person name="Submissions S."/>
        </authorList>
    </citation>
    <scope>NUCLEOTIDE SEQUENCE [LARGE SCALE GENOMIC DNA]</scope>
    <source>
        <strain evidence="10">DSM 19326</strain>
    </source>
</reference>
<feature type="transmembrane region" description="Helical" evidence="7">
    <location>
        <begin position="367"/>
        <end position="385"/>
    </location>
</feature>
<evidence type="ECO:0000313" key="10">
    <source>
        <dbReference type="Proteomes" id="UP000198555"/>
    </source>
</evidence>
<evidence type="ECO:0000256" key="3">
    <source>
        <dbReference type="ARBA" id="ARBA00022448"/>
    </source>
</evidence>
<evidence type="ECO:0000256" key="5">
    <source>
        <dbReference type="ARBA" id="ARBA00022989"/>
    </source>
</evidence>
<evidence type="ECO:0000256" key="4">
    <source>
        <dbReference type="ARBA" id="ARBA00022692"/>
    </source>
</evidence>
<dbReference type="Proteomes" id="UP000198555">
    <property type="component" value="Unassembled WGS sequence"/>
</dbReference>
<feature type="transmembrane region" description="Helical" evidence="7">
    <location>
        <begin position="136"/>
        <end position="153"/>
    </location>
</feature>
<dbReference type="GO" id="GO:0012505">
    <property type="term" value="C:endomembrane system"/>
    <property type="evidence" value="ECO:0007669"/>
    <property type="project" value="UniProtKB-SubCell"/>
</dbReference>
<feature type="transmembrane region" description="Helical" evidence="7">
    <location>
        <begin position="272"/>
        <end position="294"/>
    </location>
</feature>
<dbReference type="SUPFAM" id="SSF103473">
    <property type="entry name" value="MFS general substrate transporter"/>
    <property type="match status" value="1"/>
</dbReference>
<keyword evidence="4 7" id="KW-0812">Transmembrane</keyword>
<dbReference type="AlphaFoldDB" id="A0A1H6JG88"/>
<organism evidence="9 10">
    <name type="scientific">Epilithonimonas hominis</name>
    <dbReference type="NCBI Taxonomy" id="420404"/>
    <lineage>
        <taxon>Bacteria</taxon>
        <taxon>Pseudomonadati</taxon>
        <taxon>Bacteroidota</taxon>
        <taxon>Flavobacteriia</taxon>
        <taxon>Flavobacteriales</taxon>
        <taxon>Weeksellaceae</taxon>
        <taxon>Chryseobacterium group</taxon>
        <taxon>Epilithonimonas</taxon>
    </lineage>
</organism>
<sequence length="395" mass="44987">MNINNNKITLPLILSFLIFSILLNSMGVIILKLSQHISYKGLGFLESFKDIPMAVVSLFCVNLIRRTGNKNALICSLVFIILSCIALPLVDAFWFFKIWLSIVGVSFALAKISVFSIIKDNFKDEQLASTMSRIEASFMIGIFIVNIGFGSLLSSDYAAYWKFGFWIIAVLSIVTLILLKKTAIEQSNAEKSEFTGGLSFLRTPRILIFFCIIFLLVFVEQSFNSWLPSFYQNNLKVNSYFALQSSAFLALFSFMGRLATSRLILKIHWFKFVISCLVSIFIILGISQLLITFFYSISRWILIILIPFTGLFLSPLYPLYNSEVLNRIPTNKTHLFISVVVIFSSLGSSLGSLYMAMMFHGKMSNFYPLYIIMPLLFIFGLTFFLNKTIMTYDRK</sequence>
<dbReference type="Pfam" id="PF07690">
    <property type="entry name" value="MFS_1"/>
    <property type="match status" value="1"/>
</dbReference>
<dbReference type="InterPro" id="IPR011701">
    <property type="entry name" value="MFS"/>
</dbReference>
<dbReference type="EMBL" id="FNWX01000013">
    <property type="protein sequence ID" value="SEH58737.1"/>
    <property type="molecule type" value="Genomic_DNA"/>
</dbReference>
<dbReference type="InterPro" id="IPR051788">
    <property type="entry name" value="MFS_Transporter"/>
</dbReference>
<dbReference type="GO" id="GO:0022857">
    <property type="term" value="F:transmembrane transporter activity"/>
    <property type="evidence" value="ECO:0007669"/>
    <property type="project" value="InterPro"/>
</dbReference>
<keyword evidence="3" id="KW-0813">Transport</keyword>
<evidence type="ECO:0000313" key="9">
    <source>
        <dbReference type="EMBL" id="SEH58737.1"/>
    </source>
</evidence>